<dbReference type="PROSITE" id="PS51257">
    <property type="entry name" value="PROKAR_LIPOPROTEIN"/>
    <property type="match status" value="1"/>
</dbReference>
<protein>
    <recommendedName>
        <fullName evidence="6">Lipoprotein</fullName>
    </recommendedName>
</protein>
<keyword evidence="5 6" id="KW-0449">Lipoprotein</keyword>
<evidence type="ECO:0000256" key="6">
    <source>
        <dbReference type="PIRNR" id="PIRNR002854"/>
    </source>
</evidence>
<evidence type="ECO:0000256" key="5">
    <source>
        <dbReference type="ARBA" id="ARBA00023288"/>
    </source>
</evidence>
<dbReference type="SUPFAM" id="SSF53850">
    <property type="entry name" value="Periplasmic binding protein-like II"/>
    <property type="match status" value="1"/>
</dbReference>
<dbReference type="Gene3D" id="3.40.190.10">
    <property type="entry name" value="Periplasmic binding protein-like II"/>
    <property type="match status" value="2"/>
</dbReference>
<keyword evidence="2 7" id="KW-0732">Signal</keyword>
<dbReference type="RefSeq" id="WP_209455863.1">
    <property type="nucleotide sequence ID" value="NZ_BAAACS010000017.1"/>
</dbReference>
<keyword evidence="9" id="KW-1185">Reference proteome</keyword>
<comment type="caution">
    <text evidence="8">The sequence shown here is derived from an EMBL/GenBank/DDBJ whole genome shotgun (WGS) entry which is preliminary data.</text>
</comment>
<organism evidence="8 9">
    <name type="scientific">Metaclostridioides mangenotii</name>
    <dbReference type="NCBI Taxonomy" id="1540"/>
    <lineage>
        <taxon>Bacteria</taxon>
        <taxon>Bacillati</taxon>
        <taxon>Bacillota</taxon>
        <taxon>Clostridia</taxon>
        <taxon>Peptostreptococcales</taxon>
        <taxon>Peptostreptococcaceae</taxon>
        <taxon>Metaclostridioides</taxon>
    </lineage>
</organism>
<evidence type="ECO:0000256" key="4">
    <source>
        <dbReference type="ARBA" id="ARBA00023139"/>
    </source>
</evidence>
<feature type="signal peptide" evidence="7">
    <location>
        <begin position="1"/>
        <end position="27"/>
    </location>
</feature>
<name>A0ABS4E8Q1_9FIRM</name>
<evidence type="ECO:0000313" key="9">
    <source>
        <dbReference type="Proteomes" id="UP000767291"/>
    </source>
</evidence>
<evidence type="ECO:0000256" key="2">
    <source>
        <dbReference type="ARBA" id="ARBA00022729"/>
    </source>
</evidence>
<dbReference type="EMBL" id="JAGGJX010000001">
    <property type="protein sequence ID" value="MBP1854326.1"/>
    <property type="molecule type" value="Genomic_DNA"/>
</dbReference>
<dbReference type="CDD" id="cd13597">
    <property type="entry name" value="PBP2_lipoprotein_Tp32"/>
    <property type="match status" value="1"/>
</dbReference>
<keyword evidence="3" id="KW-0472">Membrane</keyword>
<evidence type="ECO:0000256" key="7">
    <source>
        <dbReference type="SAM" id="SignalP"/>
    </source>
</evidence>
<accession>A0ABS4E8Q1</accession>
<dbReference type="PANTHER" id="PTHR30429:SF0">
    <property type="entry name" value="METHIONINE-BINDING LIPOPROTEIN METQ"/>
    <property type="match status" value="1"/>
</dbReference>
<dbReference type="PANTHER" id="PTHR30429">
    <property type="entry name" value="D-METHIONINE-BINDING LIPOPROTEIN METQ"/>
    <property type="match status" value="1"/>
</dbReference>
<proteinExistence type="inferred from homology"/>
<dbReference type="InterPro" id="IPR004872">
    <property type="entry name" value="Lipoprotein_NlpA"/>
</dbReference>
<evidence type="ECO:0000256" key="1">
    <source>
        <dbReference type="ARBA" id="ARBA00004635"/>
    </source>
</evidence>
<gene>
    <name evidence="8" type="ORF">J2Z43_000716</name>
</gene>
<comment type="similarity">
    <text evidence="6">Belongs to the nlpA lipoprotein family.</text>
</comment>
<evidence type="ECO:0000256" key="3">
    <source>
        <dbReference type="ARBA" id="ARBA00023136"/>
    </source>
</evidence>
<feature type="chain" id="PRO_5047251360" description="Lipoprotein" evidence="7">
    <location>
        <begin position="28"/>
        <end position="277"/>
    </location>
</feature>
<evidence type="ECO:0000313" key="8">
    <source>
        <dbReference type="EMBL" id="MBP1854326.1"/>
    </source>
</evidence>
<keyword evidence="4" id="KW-0564">Palmitate</keyword>
<sequence length="277" mass="30473">MKIKKVLTLTLSLLLTASMIGCSPAKGDDKEDTKAASKEDKVITVGATANPHAEILEEAKPLLKEKGYDLNIKVFNDYVLPNTALDEGSLDANFFQHIPYLEETVKEKGYKLTYTSKVHLEPMGFYSEKLKDIKDIADGSTIAVPNDPTNGARALKLLADNGVIKVKDAELITKNDITENPKNIKIKEMNAEQLPTVLKDVDGAVINTNYALNADLNPLKDALAIESKDSPYSNILACREDNKDSEKIKALSDVLNSKEVKAFIEEKYQGSIIPSFE</sequence>
<reference evidence="8 9" key="1">
    <citation type="submission" date="2021-03" db="EMBL/GenBank/DDBJ databases">
        <title>Genomic Encyclopedia of Type Strains, Phase IV (KMG-IV): sequencing the most valuable type-strain genomes for metagenomic binning, comparative biology and taxonomic classification.</title>
        <authorList>
            <person name="Goeker M."/>
        </authorList>
    </citation>
    <scope>NUCLEOTIDE SEQUENCE [LARGE SCALE GENOMIC DNA]</scope>
    <source>
        <strain evidence="8 9">DSM 1289</strain>
    </source>
</reference>
<dbReference type="Proteomes" id="UP000767291">
    <property type="component" value="Unassembled WGS sequence"/>
</dbReference>
<comment type="subcellular location">
    <subcellularLocation>
        <location evidence="1">Membrane</location>
        <topology evidence="1">Lipid-anchor</topology>
    </subcellularLocation>
</comment>
<dbReference type="PIRSF" id="PIRSF002854">
    <property type="entry name" value="MetQ"/>
    <property type="match status" value="1"/>
</dbReference>
<dbReference type="Pfam" id="PF03180">
    <property type="entry name" value="Lipoprotein_9"/>
    <property type="match status" value="1"/>
</dbReference>